<sequence>MSSRTDEEEPSTSVTKNLKKVVKRKYDEDYIKYGFSWCGDETAPRPQHHLRRSAIKRVNGTQLKQRTFISYGSRNLNSFASDIKLLKIQLSVLTAMVMAAM</sequence>
<proteinExistence type="predicted"/>
<accession>A0A8X6NSB0</accession>
<evidence type="ECO:0000313" key="1">
    <source>
        <dbReference type="EMBL" id="GFT29450.1"/>
    </source>
</evidence>
<organism evidence="1 2">
    <name type="scientific">Nephila pilipes</name>
    <name type="common">Giant wood spider</name>
    <name type="synonym">Nephila maculata</name>
    <dbReference type="NCBI Taxonomy" id="299642"/>
    <lineage>
        <taxon>Eukaryota</taxon>
        <taxon>Metazoa</taxon>
        <taxon>Ecdysozoa</taxon>
        <taxon>Arthropoda</taxon>
        <taxon>Chelicerata</taxon>
        <taxon>Arachnida</taxon>
        <taxon>Araneae</taxon>
        <taxon>Araneomorphae</taxon>
        <taxon>Entelegynae</taxon>
        <taxon>Araneoidea</taxon>
        <taxon>Nephilidae</taxon>
        <taxon>Nephila</taxon>
    </lineage>
</organism>
<name>A0A8X6NSB0_NEPPI</name>
<protein>
    <submittedName>
        <fullName evidence="1">Uncharacterized protein</fullName>
    </submittedName>
</protein>
<dbReference type="OrthoDB" id="7381979at2759"/>
<keyword evidence="2" id="KW-1185">Reference proteome</keyword>
<comment type="caution">
    <text evidence="1">The sequence shown here is derived from an EMBL/GenBank/DDBJ whole genome shotgun (WGS) entry which is preliminary data.</text>
</comment>
<evidence type="ECO:0000313" key="2">
    <source>
        <dbReference type="Proteomes" id="UP000887013"/>
    </source>
</evidence>
<gene>
    <name evidence="1" type="ORF">NPIL_77351</name>
</gene>
<reference evidence="1" key="1">
    <citation type="submission" date="2020-08" db="EMBL/GenBank/DDBJ databases">
        <title>Multicomponent nature underlies the extraordinary mechanical properties of spider dragline silk.</title>
        <authorList>
            <person name="Kono N."/>
            <person name="Nakamura H."/>
            <person name="Mori M."/>
            <person name="Yoshida Y."/>
            <person name="Ohtoshi R."/>
            <person name="Malay A.D."/>
            <person name="Moran D.A.P."/>
            <person name="Tomita M."/>
            <person name="Numata K."/>
            <person name="Arakawa K."/>
        </authorList>
    </citation>
    <scope>NUCLEOTIDE SEQUENCE</scope>
</reference>
<dbReference type="EMBL" id="BMAW01061061">
    <property type="protein sequence ID" value="GFT29450.1"/>
    <property type="molecule type" value="Genomic_DNA"/>
</dbReference>
<dbReference type="AlphaFoldDB" id="A0A8X6NSB0"/>
<dbReference type="Proteomes" id="UP000887013">
    <property type="component" value="Unassembled WGS sequence"/>
</dbReference>